<sequence>MSRRDLLIEIGTEELPPKSLATLSQAFTDFIANALTEQQLENEGVQSFASPRRLAVLFKQLQEQAPEKTVEQWGPPLKVALDAEGNPSKAGLAFAEKNGINPTELKNFSRNDGKQDKLFISKTEAGAETKSQLVSIVSGALAALPIAKRMRWGASREQFVRPVHWASIIFGEEALQGEIMGLALGNTTRGHRFHSSGEIALSNAADYESLLKEQGRVIACFNTRREMIRQQVIEQGSKLGGTAVIDEDLLNEVTALVEWPVALSGRFEERFLKVPAEALVSSMKEHQKYFHVVDANGSLMPHFITVSNIESSDPQRIVDGNERVIRPRLSDAAFFFEVDCKTTLEARREKLKTVVFQDKLGTIYNKTERLEKLAAYLADKLGVEAEQPVRAAALCKSDLVSEMVFEFDDMQGIAGQYYARNDGETEDVAQAMHEQYLPAFAGDKLPETMSGTIVALADRLDTISGIFGIGQIPTGSKDPFALRRASLGVLRIIIEKDLPLDLKELIETALQQHPGISSSVELLDTTTNYILDRLQAWYEDQGISVEMFRAVSARGITAPSDFHRRILAVQSFSQLAEAQPLAAANKRVGNILEKSDAADISGEIDSKLLEAGAEQQLADAISASTQDIAPLLEAGDYQQVLTQLSVLKEPVDQFFDQVMVNAEDPALRQNRLRLLTALRTLFLEVADISQLVPAKD</sequence>
<keyword evidence="9 11" id="KW-0030">Aminoacyl-tRNA synthetase</keyword>
<dbReference type="InterPro" id="IPR006194">
    <property type="entry name" value="Gly-tRNA-synth_heterodimer"/>
</dbReference>
<evidence type="ECO:0000256" key="2">
    <source>
        <dbReference type="ARBA" id="ARBA00008226"/>
    </source>
</evidence>
<dbReference type="PANTHER" id="PTHR30075">
    <property type="entry name" value="GLYCYL-TRNA SYNTHETASE"/>
    <property type="match status" value="1"/>
</dbReference>
<dbReference type="AlphaFoldDB" id="A0A927BXX7"/>
<proteinExistence type="inferred from homology"/>
<evidence type="ECO:0000256" key="6">
    <source>
        <dbReference type="ARBA" id="ARBA00022741"/>
    </source>
</evidence>
<dbReference type="SUPFAM" id="SSF109604">
    <property type="entry name" value="HD-domain/PDEase-like"/>
    <property type="match status" value="1"/>
</dbReference>
<evidence type="ECO:0000313" key="14">
    <source>
        <dbReference type="Proteomes" id="UP000610558"/>
    </source>
</evidence>
<dbReference type="Pfam" id="PF02092">
    <property type="entry name" value="tRNA_synt_2f"/>
    <property type="match status" value="1"/>
</dbReference>
<dbReference type="EMBL" id="JACXLD010000001">
    <property type="protein sequence ID" value="MBD2857594.1"/>
    <property type="molecule type" value="Genomic_DNA"/>
</dbReference>
<dbReference type="SMART" id="SM00836">
    <property type="entry name" value="DALR_1"/>
    <property type="match status" value="1"/>
</dbReference>
<dbReference type="GO" id="GO:0004814">
    <property type="term" value="F:arginine-tRNA ligase activity"/>
    <property type="evidence" value="ECO:0007669"/>
    <property type="project" value="InterPro"/>
</dbReference>
<keyword evidence="6 11" id="KW-0547">Nucleotide-binding</keyword>
<dbReference type="Proteomes" id="UP000610558">
    <property type="component" value="Unassembled WGS sequence"/>
</dbReference>
<dbReference type="InterPro" id="IPR008909">
    <property type="entry name" value="DALR_anticod-bd"/>
</dbReference>
<evidence type="ECO:0000256" key="9">
    <source>
        <dbReference type="ARBA" id="ARBA00023146"/>
    </source>
</evidence>
<comment type="subunit">
    <text evidence="3 11">Tetramer of two alpha and two beta subunits.</text>
</comment>
<evidence type="ECO:0000256" key="3">
    <source>
        <dbReference type="ARBA" id="ARBA00011209"/>
    </source>
</evidence>
<comment type="catalytic activity">
    <reaction evidence="10 11">
        <text>tRNA(Gly) + glycine + ATP = glycyl-tRNA(Gly) + AMP + diphosphate</text>
        <dbReference type="Rhea" id="RHEA:16013"/>
        <dbReference type="Rhea" id="RHEA-COMP:9664"/>
        <dbReference type="Rhea" id="RHEA-COMP:9683"/>
        <dbReference type="ChEBI" id="CHEBI:30616"/>
        <dbReference type="ChEBI" id="CHEBI:33019"/>
        <dbReference type="ChEBI" id="CHEBI:57305"/>
        <dbReference type="ChEBI" id="CHEBI:78442"/>
        <dbReference type="ChEBI" id="CHEBI:78522"/>
        <dbReference type="ChEBI" id="CHEBI:456215"/>
        <dbReference type="EC" id="6.1.1.14"/>
    </reaction>
</comment>
<dbReference type="HAMAP" id="MF_00255">
    <property type="entry name" value="Gly_tRNA_synth_beta"/>
    <property type="match status" value="1"/>
</dbReference>
<keyword evidence="7 11" id="KW-0067">ATP-binding</keyword>
<comment type="subcellular location">
    <subcellularLocation>
        <location evidence="1 11">Cytoplasm</location>
    </subcellularLocation>
</comment>
<dbReference type="PANTHER" id="PTHR30075:SF2">
    <property type="entry name" value="GLYCINE--TRNA LIGASE, CHLOROPLASTIC_MITOCHONDRIAL 2"/>
    <property type="match status" value="1"/>
</dbReference>
<gene>
    <name evidence="11" type="primary">glyS</name>
    <name evidence="13" type="ORF">IB286_01150</name>
</gene>
<evidence type="ECO:0000256" key="10">
    <source>
        <dbReference type="ARBA" id="ARBA00047937"/>
    </source>
</evidence>
<keyword evidence="4 11" id="KW-0963">Cytoplasm</keyword>
<keyword evidence="14" id="KW-1185">Reference proteome</keyword>
<dbReference type="PRINTS" id="PR01045">
    <property type="entry name" value="TRNASYNTHGB"/>
</dbReference>
<dbReference type="PROSITE" id="PS50861">
    <property type="entry name" value="AA_TRNA_LIGASE_II_GLYAB"/>
    <property type="match status" value="1"/>
</dbReference>
<dbReference type="EC" id="6.1.1.14" evidence="11"/>
<dbReference type="GO" id="GO:0006426">
    <property type="term" value="P:glycyl-tRNA aminoacylation"/>
    <property type="evidence" value="ECO:0007669"/>
    <property type="project" value="UniProtKB-UniRule"/>
</dbReference>
<keyword evidence="8 11" id="KW-0648">Protein biosynthesis</keyword>
<evidence type="ECO:0000259" key="12">
    <source>
        <dbReference type="SMART" id="SM00836"/>
    </source>
</evidence>
<accession>A0A927BXX7</accession>
<feature type="domain" description="DALR anticodon binding" evidence="12">
    <location>
        <begin position="587"/>
        <end position="691"/>
    </location>
</feature>
<evidence type="ECO:0000256" key="7">
    <source>
        <dbReference type="ARBA" id="ARBA00022840"/>
    </source>
</evidence>
<dbReference type="GO" id="GO:0005829">
    <property type="term" value="C:cytosol"/>
    <property type="evidence" value="ECO:0007669"/>
    <property type="project" value="TreeGrafter"/>
</dbReference>
<dbReference type="NCBIfam" id="TIGR00211">
    <property type="entry name" value="glyS"/>
    <property type="match status" value="1"/>
</dbReference>
<evidence type="ECO:0000256" key="1">
    <source>
        <dbReference type="ARBA" id="ARBA00004496"/>
    </source>
</evidence>
<dbReference type="GO" id="GO:0006420">
    <property type="term" value="P:arginyl-tRNA aminoacylation"/>
    <property type="evidence" value="ECO:0007669"/>
    <property type="project" value="InterPro"/>
</dbReference>
<evidence type="ECO:0000313" key="13">
    <source>
        <dbReference type="EMBL" id="MBD2857594.1"/>
    </source>
</evidence>
<comment type="similarity">
    <text evidence="2 11">Belongs to the class-II aminoacyl-tRNA synthetase family.</text>
</comment>
<name>A0A927BXX7_9GAMM</name>
<evidence type="ECO:0000256" key="5">
    <source>
        <dbReference type="ARBA" id="ARBA00022598"/>
    </source>
</evidence>
<organism evidence="13 14">
    <name type="scientific">Spongiibacter pelagi</name>
    <dbReference type="NCBI Taxonomy" id="2760804"/>
    <lineage>
        <taxon>Bacteria</taxon>
        <taxon>Pseudomonadati</taxon>
        <taxon>Pseudomonadota</taxon>
        <taxon>Gammaproteobacteria</taxon>
        <taxon>Cellvibrionales</taxon>
        <taxon>Spongiibacteraceae</taxon>
        <taxon>Spongiibacter</taxon>
    </lineage>
</organism>
<evidence type="ECO:0000256" key="11">
    <source>
        <dbReference type="HAMAP-Rule" id="MF_00255"/>
    </source>
</evidence>
<protein>
    <recommendedName>
        <fullName evidence="11">Glycine--tRNA ligase beta subunit</fullName>
        <ecNumber evidence="11">6.1.1.14</ecNumber>
    </recommendedName>
    <alternativeName>
        <fullName evidence="11">Glycyl-tRNA synthetase beta subunit</fullName>
        <shortName evidence="11">GlyRS</shortName>
    </alternativeName>
</protein>
<evidence type="ECO:0000256" key="4">
    <source>
        <dbReference type="ARBA" id="ARBA00022490"/>
    </source>
</evidence>
<evidence type="ECO:0000256" key="8">
    <source>
        <dbReference type="ARBA" id="ARBA00022917"/>
    </source>
</evidence>
<keyword evidence="5 11" id="KW-0436">Ligase</keyword>
<comment type="caution">
    <text evidence="13">The sequence shown here is derived from an EMBL/GenBank/DDBJ whole genome shotgun (WGS) entry which is preliminary data.</text>
</comment>
<reference evidence="13" key="1">
    <citation type="submission" date="2020-09" db="EMBL/GenBank/DDBJ databases">
        <authorList>
            <person name="Yoon J.-W."/>
        </authorList>
    </citation>
    <scope>NUCLEOTIDE SEQUENCE</scope>
    <source>
        <strain evidence="13">KMU-158</strain>
    </source>
</reference>
<dbReference type="GO" id="GO:0004820">
    <property type="term" value="F:glycine-tRNA ligase activity"/>
    <property type="evidence" value="ECO:0007669"/>
    <property type="project" value="UniProtKB-UniRule"/>
</dbReference>
<dbReference type="GO" id="GO:0005524">
    <property type="term" value="F:ATP binding"/>
    <property type="evidence" value="ECO:0007669"/>
    <property type="project" value="UniProtKB-UniRule"/>
</dbReference>
<dbReference type="RefSeq" id="WP_190761825.1">
    <property type="nucleotide sequence ID" value="NZ_JACXLD010000001.1"/>
</dbReference>
<dbReference type="InterPro" id="IPR015944">
    <property type="entry name" value="Gly-tRNA-synth_bsu"/>
</dbReference>
<dbReference type="Pfam" id="PF05746">
    <property type="entry name" value="DALR_1"/>
    <property type="match status" value="1"/>
</dbReference>